<feature type="domain" description="C-type lectin" evidence="5">
    <location>
        <begin position="32"/>
        <end position="143"/>
    </location>
</feature>
<proteinExistence type="predicted"/>
<dbReference type="EMBL" id="WUAV01000002">
    <property type="protein sequence ID" value="KAF1767211.1"/>
    <property type="molecule type" value="Genomic_DNA"/>
</dbReference>
<dbReference type="InterPro" id="IPR016186">
    <property type="entry name" value="C-type_lectin-like/link_sf"/>
</dbReference>
<dbReference type="Gene3D" id="2.60.120.290">
    <property type="entry name" value="Spermadhesin, CUB domain"/>
    <property type="match status" value="2"/>
</dbReference>
<feature type="chain" id="PRO_5025435323" evidence="3">
    <location>
        <begin position="20"/>
        <end position="756"/>
    </location>
</feature>
<dbReference type="RefSeq" id="XP_053590209.1">
    <property type="nucleotide sequence ID" value="XM_053726015.1"/>
</dbReference>
<dbReference type="KEGG" id="crq:GCK72_007170"/>
<dbReference type="Proteomes" id="UP000483820">
    <property type="component" value="Chromosome II"/>
</dbReference>
<evidence type="ECO:0000256" key="3">
    <source>
        <dbReference type="SAM" id="SignalP"/>
    </source>
</evidence>
<dbReference type="Pfam" id="PF00431">
    <property type="entry name" value="CUB"/>
    <property type="match status" value="2"/>
</dbReference>
<feature type="domain" description="C-type lectin" evidence="5">
    <location>
        <begin position="543"/>
        <end position="661"/>
    </location>
</feature>
<dbReference type="InterPro" id="IPR001304">
    <property type="entry name" value="C-type_lectin-like"/>
</dbReference>
<protein>
    <submittedName>
        <fullName evidence="6">Uncharacterized protein</fullName>
    </submittedName>
</protein>
<dbReference type="PANTHER" id="PTHR22991">
    <property type="entry name" value="PROTEIN CBG13490"/>
    <property type="match status" value="1"/>
</dbReference>
<accession>A0A6A5HJ90</accession>
<dbReference type="SMART" id="SM00042">
    <property type="entry name" value="CUB"/>
    <property type="match status" value="1"/>
</dbReference>
<dbReference type="FunFam" id="3.10.100.10:FF:000152">
    <property type="entry name" value="C-type LECtin"/>
    <property type="match status" value="1"/>
</dbReference>
<evidence type="ECO:0000259" key="5">
    <source>
        <dbReference type="PROSITE" id="PS50041"/>
    </source>
</evidence>
<dbReference type="PROSITE" id="PS50041">
    <property type="entry name" value="C_TYPE_LECTIN_2"/>
    <property type="match status" value="4"/>
</dbReference>
<dbReference type="InterPro" id="IPR016187">
    <property type="entry name" value="CTDL_fold"/>
</dbReference>
<feature type="domain" description="CUB" evidence="4">
    <location>
        <begin position="687"/>
        <end position="750"/>
    </location>
</feature>
<dbReference type="PANTHER" id="PTHR22991:SF44">
    <property type="entry name" value="C-TYPE LECTIN-RELATED"/>
    <property type="match status" value="1"/>
</dbReference>
<dbReference type="SUPFAM" id="SSF49854">
    <property type="entry name" value="Spermadhesin, CUB domain"/>
    <property type="match status" value="2"/>
</dbReference>
<dbReference type="InterPro" id="IPR035914">
    <property type="entry name" value="Sperma_CUB_dom_sf"/>
</dbReference>
<feature type="domain" description="C-type lectin" evidence="5">
    <location>
        <begin position="407"/>
        <end position="517"/>
    </location>
</feature>
<dbReference type="Gene3D" id="3.10.100.10">
    <property type="entry name" value="Mannose-Binding Protein A, subunit A"/>
    <property type="match status" value="4"/>
</dbReference>
<evidence type="ECO:0000313" key="7">
    <source>
        <dbReference type="Proteomes" id="UP000483820"/>
    </source>
</evidence>
<evidence type="ECO:0000256" key="1">
    <source>
        <dbReference type="ARBA" id="ARBA00023157"/>
    </source>
</evidence>
<keyword evidence="1" id="KW-1015">Disulfide bond</keyword>
<feature type="domain" description="CUB" evidence="4">
    <location>
        <begin position="309"/>
        <end position="417"/>
    </location>
</feature>
<comment type="caution">
    <text evidence="6">The sequence shown here is derived from an EMBL/GenBank/DDBJ whole genome shotgun (WGS) entry which is preliminary data.</text>
</comment>
<dbReference type="PROSITE" id="PS01180">
    <property type="entry name" value="CUB"/>
    <property type="match status" value="2"/>
</dbReference>
<keyword evidence="3" id="KW-0732">Signal</keyword>
<organism evidence="6 7">
    <name type="scientific">Caenorhabditis remanei</name>
    <name type="common">Caenorhabditis vulgaris</name>
    <dbReference type="NCBI Taxonomy" id="31234"/>
    <lineage>
        <taxon>Eukaryota</taxon>
        <taxon>Metazoa</taxon>
        <taxon>Ecdysozoa</taxon>
        <taxon>Nematoda</taxon>
        <taxon>Chromadorea</taxon>
        <taxon>Rhabditida</taxon>
        <taxon>Rhabditina</taxon>
        <taxon>Rhabditomorpha</taxon>
        <taxon>Rhabditoidea</taxon>
        <taxon>Rhabditidae</taxon>
        <taxon>Peloderinae</taxon>
        <taxon>Caenorhabditis</taxon>
    </lineage>
</organism>
<name>A0A6A5HJ90_CAERE</name>
<dbReference type="CDD" id="cd00041">
    <property type="entry name" value="CUB"/>
    <property type="match status" value="2"/>
</dbReference>
<dbReference type="SMART" id="SM00034">
    <property type="entry name" value="CLECT"/>
    <property type="match status" value="4"/>
</dbReference>
<evidence type="ECO:0000313" key="6">
    <source>
        <dbReference type="EMBL" id="KAF1767211.1"/>
    </source>
</evidence>
<gene>
    <name evidence="6" type="ORF">GCK72_007170</name>
</gene>
<dbReference type="FunFam" id="2.60.120.290:FF:000005">
    <property type="entry name" value="Procollagen C-endopeptidase enhancer 1"/>
    <property type="match status" value="1"/>
</dbReference>
<dbReference type="InterPro" id="IPR050976">
    <property type="entry name" value="Snaclec"/>
</dbReference>
<dbReference type="AlphaFoldDB" id="A0A6A5HJ90"/>
<reference evidence="6 7" key="1">
    <citation type="submission" date="2019-12" db="EMBL/GenBank/DDBJ databases">
        <title>Chromosome-level assembly of the Caenorhabditis remanei genome.</title>
        <authorList>
            <person name="Teterina A.A."/>
            <person name="Willis J.H."/>
            <person name="Phillips P.C."/>
        </authorList>
    </citation>
    <scope>NUCLEOTIDE SEQUENCE [LARGE SCALE GENOMIC DNA]</scope>
    <source>
        <strain evidence="6 7">PX506</strain>
        <tissue evidence="6">Whole organism</tissue>
    </source>
</reference>
<dbReference type="CDD" id="cd00037">
    <property type="entry name" value="CLECT"/>
    <property type="match status" value="4"/>
</dbReference>
<evidence type="ECO:0000259" key="4">
    <source>
        <dbReference type="PROSITE" id="PS01180"/>
    </source>
</evidence>
<comment type="caution">
    <text evidence="2">Lacks conserved residue(s) required for the propagation of feature annotation.</text>
</comment>
<sequence length="756" mass="82733">MQFAVVPFVFFSIFYTAFAASTPVCTNGFTLINNKCLKLYTTPASYSAAEESCRSVGATLVTVKNANDNQAITTIVGSTVSLVWMGLYCLDNDPSKCLWDDSTGSAGMYSNFASGFPLVNIGKCVYYSVRGVLAGKWVSGDCDNDPTAFVCELPYTIADNCAYNYNGFCYSIHSSAAFVQAQETCEKECGNLVSITSEMENRYVSTIGSRGISSDYLLIGAMWPWSDMFAWVDGSVWSYNNIDPSNTPNSGTCMVIVNSRASSKAFGFWEGTTSSNAWPFICKRPAGAQCPPNQPLVKVTPVPNQPSYCNSALLLAPGVITSPNYPHNYDNNHFCSYQLATLGSYKILLKFDEFITESNDDIVRVYDGDSSDKPLLGTYSGNLNPFSLVSTGNTMYVTFKTDAFNNFQGFSARFLSYSGSYATAEASCRSVGATLATVKNANENQAIATFVDRRVEALWIGLFCFENDPSKCLWDDGTGSAGIYSNFASGFPRVEVGKCVYYSGRGVLMGQWISGDCLGLQKDIQSHVCELPPTMKDNCAYNYNGFCYSLHSPASFVDAQEACEKECGNLVSITSEMENRYVSIIASNGTSSDRAYIGAMWPSPDFLSWIDGSVWSYNKVVPSISRGSANCMVLSTSTLTADPFGFWTNTNCNSVWPFICKRPAGTQCTQNPPVVTVTPVPPTQSFCNAGLLQAPGVFTSPNYPQNYDNNLFCSYQLATLGSYKILHKFTEFITEEMIIQWQSGLIHCKWVRHVGT</sequence>
<feature type="signal peptide" evidence="3">
    <location>
        <begin position="1"/>
        <end position="19"/>
    </location>
</feature>
<dbReference type="Pfam" id="PF00059">
    <property type="entry name" value="Lectin_C"/>
    <property type="match status" value="4"/>
</dbReference>
<dbReference type="CTD" id="9802731"/>
<feature type="domain" description="C-type lectin" evidence="5">
    <location>
        <begin position="165"/>
        <end position="283"/>
    </location>
</feature>
<dbReference type="GeneID" id="9802731"/>
<dbReference type="SUPFAM" id="SSF56436">
    <property type="entry name" value="C-type lectin-like"/>
    <property type="match status" value="4"/>
</dbReference>
<evidence type="ECO:0000256" key="2">
    <source>
        <dbReference type="PROSITE-ProRule" id="PRU00059"/>
    </source>
</evidence>
<dbReference type="InterPro" id="IPR000859">
    <property type="entry name" value="CUB_dom"/>
</dbReference>